<organism evidence="2 4">
    <name type="scientific">Gibberella zeae (strain ATCC MYA-4620 / CBS 123657 / FGSC 9075 / NRRL 31084 / PH-1)</name>
    <name type="common">Wheat head blight fungus</name>
    <name type="synonym">Fusarium graminearum</name>
    <dbReference type="NCBI Taxonomy" id="229533"/>
    <lineage>
        <taxon>Eukaryota</taxon>
        <taxon>Fungi</taxon>
        <taxon>Dikarya</taxon>
        <taxon>Ascomycota</taxon>
        <taxon>Pezizomycotina</taxon>
        <taxon>Sordariomycetes</taxon>
        <taxon>Hypocreomycetidae</taxon>
        <taxon>Hypocreales</taxon>
        <taxon>Nectriaceae</taxon>
        <taxon>Fusarium</taxon>
    </lineage>
</organism>
<dbReference type="AlphaFoldDB" id="A0A098DJI2"/>
<evidence type="ECO:0000313" key="3">
    <source>
        <dbReference type="EnsemblFungi" id="CEF78612"/>
    </source>
</evidence>
<dbReference type="VEuPathDB" id="FungiDB:FGRAMPH1_01G13619"/>
<name>A0A098DJI2_GIBZE</name>
<dbReference type="InParanoid" id="A0A098DJI2"/>
<reference evidence="2 4" key="3">
    <citation type="journal article" date="2015" name="BMC Genomics">
        <title>The completed genome sequence of the pathogenic ascomycete fungus Fusarium graminearum.</title>
        <authorList>
            <person name="King R."/>
            <person name="Urban M."/>
            <person name="Hammond-Kosack M.C."/>
            <person name="Hassani-Pak K."/>
            <person name="Hammond-Kosack K.E."/>
        </authorList>
    </citation>
    <scope>NUCLEOTIDE SEQUENCE [LARGE SCALE GENOMIC DNA]</scope>
    <source>
        <strain evidence="4">ATCC MYA-4620 / CBS 123657 / FGSC 9075 / NRRL 31084 / PH-1</strain>
        <strain evidence="2">PH-1</strain>
    </source>
</reference>
<keyword evidence="1" id="KW-0732">Signal</keyword>
<gene>
    <name evidence="2" type="ORF">FGRAMPH1_01T13619</name>
</gene>
<keyword evidence="4" id="KW-1185">Reference proteome</keyword>
<dbReference type="EMBL" id="HG970333">
    <property type="protein sequence ID" value="CEF78612.1"/>
    <property type="molecule type" value="Genomic_DNA"/>
</dbReference>
<reference evidence="3 4" key="1">
    <citation type="journal article" date="2007" name="Science">
        <title>The Fusarium graminearum genome reveals a link between localized polymorphism and pathogen specialization.</title>
        <authorList>
            <person name="Cuomo C.A."/>
            <person name="Gueldener U."/>
            <person name="Xu J.-R."/>
            <person name="Trail F."/>
            <person name="Turgeon B.G."/>
            <person name="Di Pietro A."/>
            <person name="Walton J.D."/>
            <person name="Ma L.-J."/>
            <person name="Baker S.E."/>
            <person name="Rep M."/>
            <person name="Adam G."/>
            <person name="Antoniw J."/>
            <person name="Baldwin T."/>
            <person name="Calvo S.E."/>
            <person name="Chang Y.-L."/>
            <person name="DeCaprio D."/>
            <person name="Gale L.R."/>
            <person name="Gnerre S."/>
            <person name="Goswami R.S."/>
            <person name="Hammond-Kosack K."/>
            <person name="Harris L.J."/>
            <person name="Hilburn K."/>
            <person name="Kennell J.C."/>
            <person name="Kroken S."/>
            <person name="Magnuson J.K."/>
            <person name="Mannhaupt G."/>
            <person name="Mauceli E.W."/>
            <person name="Mewes H.-W."/>
            <person name="Mitterbauer R."/>
            <person name="Muehlbauer G."/>
            <person name="Muensterkoetter M."/>
            <person name="Nelson D."/>
            <person name="O'Donnell K."/>
            <person name="Ouellet T."/>
            <person name="Qi W."/>
            <person name="Quesneville H."/>
            <person name="Roncero M.I.G."/>
            <person name="Seong K.-Y."/>
            <person name="Tetko I.V."/>
            <person name="Urban M."/>
            <person name="Waalwijk C."/>
            <person name="Ward T.J."/>
            <person name="Yao J."/>
            <person name="Birren B.W."/>
            <person name="Kistler H.C."/>
        </authorList>
    </citation>
    <scope>NUCLEOTIDE SEQUENCE [LARGE SCALE GENOMIC DNA]</scope>
    <source>
        <strain evidence="4">ATCC MYA-4620 / CBS 123657 / FGSC 9075 / NRRL 31084 / PH-1</strain>
        <strain evidence="3">PH-1 / ATCC MYA-4620 / FGSC 9075 / NRRL 31084</strain>
    </source>
</reference>
<accession>A0A098DJI2</accession>
<evidence type="ECO:0000256" key="1">
    <source>
        <dbReference type="SAM" id="SignalP"/>
    </source>
</evidence>
<sequence>MNGIKCCDILLLILLSYAHWNTGRDTMTKIGNLDAFFFTNYTYNNTRASYYFIYLILPISQGYIHQHVINIFKRNNAFYHLSHIRS</sequence>
<dbReference type="EnsemblFungi" id="CEF78612">
    <property type="protein sequence ID" value="CEF78612"/>
    <property type="gene ID" value="FGRRES_16210"/>
</dbReference>
<accession>A0A0E0S537</accession>
<dbReference type="Proteomes" id="UP000070720">
    <property type="component" value="Chromosome 2"/>
</dbReference>
<reference evidence="3 4" key="2">
    <citation type="journal article" date="2010" name="Nature">
        <title>Comparative genomics reveals mobile pathogenicity chromosomes in Fusarium.</title>
        <authorList>
            <person name="Ma L.J."/>
            <person name="van der Does H.C."/>
            <person name="Borkovich K.A."/>
            <person name="Coleman J.J."/>
            <person name="Daboussi M.J."/>
            <person name="Di Pietro A."/>
            <person name="Dufresne M."/>
            <person name="Freitag M."/>
            <person name="Grabherr M."/>
            <person name="Henrissat B."/>
            <person name="Houterman P.M."/>
            <person name="Kang S."/>
            <person name="Shim W.B."/>
            <person name="Woloshuk C."/>
            <person name="Xie X."/>
            <person name="Xu J.R."/>
            <person name="Antoniw J."/>
            <person name="Baker S.E."/>
            <person name="Bluhm B.H."/>
            <person name="Breakspear A."/>
            <person name="Brown D.W."/>
            <person name="Butchko R.A."/>
            <person name="Chapman S."/>
            <person name="Coulson R."/>
            <person name="Coutinho P.M."/>
            <person name="Danchin E.G."/>
            <person name="Diener A."/>
            <person name="Gale L.R."/>
            <person name="Gardiner D.M."/>
            <person name="Goff S."/>
            <person name="Hammond-Kosack K.E."/>
            <person name="Hilburn K."/>
            <person name="Hua-Van A."/>
            <person name="Jonkers W."/>
            <person name="Kazan K."/>
            <person name="Kodira C.D."/>
            <person name="Koehrsen M."/>
            <person name="Kumar L."/>
            <person name="Lee Y.H."/>
            <person name="Li L."/>
            <person name="Manners J.M."/>
            <person name="Miranda-Saavedra D."/>
            <person name="Mukherjee M."/>
            <person name="Park G."/>
            <person name="Park J."/>
            <person name="Park S.Y."/>
            <person name="Proctor R.H."/>
            <person name="Regev A."/>
            <person name="Ruiz-Roldan M.C."/>
            <person name="Sain D."/>
            <person name="Sakthikumar S."/>
            <person name="Sykes S."/>
            <person name="Schwartz D.C."/>
            <person name="Turgeon B.G."/>
            <person name="Wapinski I."/>
            <person name="Yoder O."/>
            <person name="Young S."/>
            <person name="Zeng Q."/>
            <person name="Zhou S."/>
            <person name="Galagan J."/>
            <person name="Cuomo C.A."/>
            <person name="Kistler H.C."/>
            <person name="Rep M."/>
        </authorList>
    </citation>
    <scope>GENOME REANNOTATION</scope>
    <source>
        <strain evidence="4">ATCC MYA-4620 / CBS 123657 / FGSC 9075 / NRRL 31084 / PH-1</strain>
        <strain evidence="3">PH-1 / ATCC MYA-4620 / FGSC 9075 / NRRL 31084</strain>
    </source>
</reference>
<feature type="signal peptide" evidence="1">
    <location>
        <begin position="1"/>
        <end position="23"/>
    </location>
</feature>
<proteinExistence type="predicted"/>
<evidence type="ECO:0000313" key="4">
    <source>
        <dbReference type="Proteomes" id="UP000070720"/>
    </source>
</evidence>
<protein>
    <submittedName>
        <fullName evidence="2">Chromosome 2, complete genome</fullName>
    </submittedName>
</protein>
<reference evidence="3" key="4">
    <citation type="submission" date="2017-01" db="UniProtKB">
        <authorList>
            <consortium name="EnsemblFungi"/>
        </authorList>
    </citation>
    <scope>IDENTIFICATION</scope>
    <source>
        <strain evidence="3">PH-1 / ATCC MYA-4620 / FGSC 9075 / NRRL 31084</strain>
    </source>
</reference>
<feature type="chain" id="PRO_5010018685" evidence="1">
    <location>
        <begin position="24"/>
        <end position="86"/>
    </location>
</feature>
<evidence type="ECO:0000313" key="2">
    <source>
        <dbReference type="EMBL" id="CEF78612.1"/>
    </source>
</evidence>